<proteinExistence type="predicted"/>
<accession>A0ABS5EHG6</accession>
<gene>
    <name evidence="6" type="ORF">GXW78_12435</name>
</gene>
<dbReference type="PROSITE" id="PS00041">
    <property type="entry name" value="HTH_ARAC_FAMILY_1"/>
    <property type="match status" value="1"/>
</dbReference>
<evidence type="ECO:0000256" key="4">
    <source>
        <dbReference type="PROSITE-ProRule" id="PRU00339"/>
    </source>
</evidence>
<dbReference type="InterPro" id="IPR018060">
    <property type="entry name" value="HTH_AraC"/>
</dbReference>
<keyword evidence="3" id="KW-0804">Transcription</keyword>
<dbReference type="Gene3D" id="1.25.40.10">
    <property type="entry name" value="Tetratricopeptide repeat domain"/>
    <property type="match status" value="1"/>
</dbReference>
<dbReference type="PROSITE" id="PS01124">
    <property type="entry name" value="HTH_ARAC_FAMILY_2"/>
    <property type="match status" value="1"/>
</dbReference>
<dbReference type="Pfam" id="PF14559">
    <property type="entry name" value="TPR_19"/>
    <property type="match status" value="1"/>
</dbReference>
<dbReference type="InterPro" id="IPR050204">
    <property type="entry name" value="AraC_XylS_family_regulators"/>
</dbReference>
<dbReference type="Pfam" id="PF12833">
    <property type="entry name" value="HTH_18"/>
    <property type="match status" value="1"/>
</dbReference>
<dbReference type="InterPro" id="IPR018062">
    <property type="entry name" value="HTH_AraC-typ_CS"/>
</dbReference>
<evidence type="ECO:0000313" key="6">
    <source>
        <dbReference type="EMBL" id="MBR0650475.1"/>
    </source>
</evidence>
<name>A0ABS5EHG6_9PROT</name>
<protein>
    <submittedName>
        <fullName evidence="6">Helix-turn-helix domain-containing protein</fullName>
    </submittedName>
</protein>
<dbReference type="SUPFAM" id="SSF48452">
    <property type="entry name" value="TPR-like"/>
    <property type="match status" value="1"/>
</dbReference>
<dbReference type="InterPro" id="IPR011990">
    <property type="entry name" value="TPR-like_helical_dom_sf"/>
</dbReference>
<keyword evidence="7" id="KW-1185">Reference proteome</keyword>
<dbReference type="PANTHER" id="PTHR46796:SF12">
    <property type="entry name" value="HTH-TYPE DNA-BINDING TRANSCRIPTIONAL ACTIVATOR EUTR"/>
    <property type="match status" value="1"/>
</dbReference>
<evidence type="ECO:0000256" key="2">
    <source>
        <dbReference type="ARBA" id="ARBA00023125"/>
    </source>
</evidence>
<keyword evidence="2" id="KW-0238">DNA-binding</keyword>
<dbReference type="InterPro" id="IPR019734">
    <property type="entry name" value="TPR_rpt"/>
</dbReference>
<dbReference type="PANTHER" id="PTHR46796">
    <property type="entry name" value="HTH-TYPE TRANSCRIPTIONAL ACTIVATOR RHAS-RELATED"/>
    <property type="match status" value="1"/>
</dbReference>
<evidence type="ECO:0000256" key="1">
    <source>
        <dbReference type="ARBA" id="ARBA00023015"/>
    </source>
</evidence>
<sequence>MAPYEHPAEAPTPSIAAPRDVRIALAYLRRALALRMTMPELAQLCGVPERTLHRHFVAFVGRPPLEHLRRMRLSAVRDALLAPDGGATVTRVATGFGFLHLGRFAAEYRQQFGEPPSATLSRARAAVADSGAAGNALGARPERMDDALFCPSPRRIAAELAVLHFRADTADPDLARFAESLTEQMTAGLRRFHGFAARLGGAGRSDRYCLTGHVARLADGTVRVVTQLRDRPDGECHVWGDAHHGTIDDLAGLLGRVVSDVVSAVQPGTDGTAIECARRGPPAVPRAGDLVLRALPLVLAADPTSATLALGMLEDAMGLDPDDARPVALAAWCRSQRVLYDGVADPAAERRRARQLADRAAALDHLADPWVLTARSGVTMAEGRRDEALVLLARAKAIDPGFGWAWERSAWVLANQGNGEGALGQFRRALPLKGPRAPIGNCLAGIGAAYFSAGRFAEAARWINRALTENPGAVWLNRNLAPCYLALGDRTAAAASVRRLREAHPRLTLAQITMARPPLCEEAERVAEGRILDGLIALGMPR</sequence>
<feature type="repeat" description="TPR" evidence="4">
    <location>
        <begin position="440"/>
        <end position="473"/>
    </location>
</feature>
<dbReference type="Proteomes" id="UP000698752">
    <property type="component" value="Unassembled WGS sequence"/>
</dbReference>
<evidence type="ECO:0000259" key="5">
    <source>
        <dbReference type="PROSITE" id="PS01124"/>
    </source>
</evidence>
<dbReference type="InterPro" id="IPR009057">
    <property type="entry name" value="Homeodomain-like_sf"/>
</dbReference>
<dbReference type="EMBL" id="JAAEDI010000012">
    <property type="protein sequence ID" value="MBR0650475.1"/>
    <property type="molecule type" value="Genomic_DNA"/>
</dbReference>
<organism evidence="6 7">
    <name type="scientific">Neoroseomonas terrae</name>
    <dbReference type="NCBI Taxonomy" id="424799"/>
    <lineage>
        <taxon>Bacteria</taxon>
        <taxon>Pseudomonadati</taxon>
        <taxon>Pseudomonadota</taxon>
        <taxon>Alphaproteobacteria</taxon>
        <taxon>Acetobacterales</taxon>
        <taxon>Acetobacteraceae</taxon>
        <taxon>Neoroseomonas</taxon>
    </lineage>
</organism>
<dbReference type="PROSITE" id="PS50005">
    <property type="entry name" value="TPR"/>
    <property type="match status" value="1"/>
</dbReference>
<reference evidence="7" key="1">
    <citation type="journal article" date="2021" name="Syst. Appl. Microbiol.">
        <title>Roseomonas hellenica sp. nov., isolated from roots of wild-growing Alkanna tinctoria.</title>
        <authorList>
            <person name="Rat A."/>
            <person name="Naranjo H.D."/>
            <person name="Lebbe L."/>
            <person name="Cnockaert M."/>
            <person name="Krigas N."/>
            <person name="Grigoriadou K."/>
            <person name="Maloupa E."/>
            <person name="Willems A."/>
        </authorList>
    </citation>
    <scope>NUCLEOTIDE SEQUENCE [LARGE SCALE GENOMIC DNA]</scope>
    <source>
        <strain evidence="7">LMG 31159</strain>
    </source>
</reference>
<dbReference type="SMART" id="SM00342">
    <property type="entry name" value="HTH_ARAC"/>
    <property type="match status" value="1"/>
</dbReference>
<comment type="caution">
    <text evidence="6">The sequence shown here is derived from an EMBL/GenBank/DDBJ whole genome shotgun (WGS) entry which is preliminary data.</text>
</comment>
<dbReference type="SUPFAM" id="SSF46689">
    <property type="entry name" value="Homeodomain-like"/>
    <property type="match status" value="1"/>
</dbReference>
<evidence type="ECO:0000256" key="3">
    <source>
        <dbReference type="ARBA" id="ARBA00023163"/>
    </source>
</evidence>
<evidence type="ECO:0000313" key="7">
    <source>
        <dbReference type="Proteomes" id="UP000698752"/>
    </source>
</evidence>
<feature type="domain" description="HTH araC/xylS-type" evidence="5">
    <location>
        <begin position="22"/>
        <end position="122"/>
    </location>
</feature>
<keyword evidence="1" id="KW-0805">Transcription regulation</keyword>
<keyword evidence="4" id="KW-0802">TPR repeat</keyword>
<dbReference type="Gene3D" id="1.10.10.60">
    <property type="entry name" value="Homeodomain-like"/>
    <property type="match status" value="1"/>
</dbReference>